<dbReference type="InterPro" id="IPR008983">
    <property type="entry name" value="Tumour_necrosis_fac-like_dom"/>
</dbReference>
<feature type="coiled-coil region" evidence="4">
    <location>
        <begin position="54"/>
        <end position="95"/>
    </location>
</feature>
<evidence type="ECO:0000256" key="1">
    <source>
        <dbReference type="ARBA" id="ARBA00004613"/>
    </source>
</evidence>
<dbReference type="SMART" id="SM00110">
    <property type="entry name" value="C1Q"/>
    <property type="match status" value="1"/>
</dbReference>
<reference evidence="7 8" key="1">
    <citation type="submission" date="2024-09" db="EMBL/GenBank/DDBJ databases">
        <title>A chromosome-level genome assembly of Gray's grenadier anchovy, Coilia grayii.</title>
        <authorList>
            <person name="Fu Z."/>
        </authorList>
    </citation>
    <scope>NUCLEOTIDE SEQUENCE [LARGE SCALE GENOMIC DNA]</scope>
    <source>
        <strain evidence="7">G4</strain>
        <tissue evidence="7">Muscle</tissue>
    </source>
</reference>
<evidence type="ECO:0000256" key="3">
    <source>
        <dbReference type="ARBA" id="ARBA00022729"/>
    </source>
</evidence>
<dbReference type="InterPro" id="IPR001073">
    <property type="entry name" value="C1q_dom"/>
</dbReference>
<evidence type="ECO:0000256" key="2">
    <source>
        <dbReference type="ARBA" id="ARBA00022525"/>
    </source>
</evidence>
<evidence type="ECO:0000313" key="8">
    <source>
        <dbReference type="Proteomes" id="UP001591681"/>
    </source>
</evidence>
<accession>A0ABD1J790</accession>
<dbReference type="InterPro" id="IPR050822">
    <property type="entry name" value="Cerebellin_Synaptic_Org"/>
</dbReference>
<dbReference type="PANTHER" id="PTHR22923:SF102">
    <property type="entry name" value="CEREBELLIN 13-RELATED"/>
    <property type="match status" value="1"/>
</dbReference>
<dbReference type="Pfam" id="PF00386">
    <property type="entry name" value="C1q"/>
    <property type="match status" value="1"/>
</dbReference>
<dbReference type="SUPFAM" id="SSF49842">
    <property type="entry name" value="TNF-like"/>
    <property type="match status" value="1"/>
</dbReference>
<keyword evidence="2" id="KW-0964">Secreted</keyword>
<dbReference type="Gene3D" id="2.60.120.40">
    <property type="match status" value="1"/>
</dbReference>
<evidence type="ECO:0000259" key="6">
    <source>
        <dbReference type="PROSITE" id="PS50871"/>
    </source>
</evidence>
<dbReference type="PROSITE" id="PS50871">
    <property type="entry name" value="C1Q"/>
    <property type="match status" value="1"/>
</dbReference>
<comment type="caution">
    <text evidence="7">The sequence shown here is derived from an EMBL/GenBank/DDBJ whole genome shotgun (WGS) entry which is preliminary data.</text>
</comment>
<gene>
    <name evidence="7" type="ORF">ACEWY4_020811</name>
</gene>
<feature type="signal peptide" evidence="5">
    <location>
        <begin position="1"/>
        <end position="22"/>
    </location>
</feature>
<evidence type="ECO:0000256" key="5">
    <source>
        <dbReference type="SAM" id="SignalP"/>
    </source>
</evidence>
<organism evidence="7 8">
    <name type="scientific">Coilia grayii</name>
    <name type="common">Gray's grenadier anchovy</name>
    <dbReference type="NCBI Taxonomy" id="363190"/>
    <lineage>
        <taxon>Eukaryota</taxon>
        <taxon>Metazoa</taxon>
        <taxon>Chordata</taxon>
        <taxon>Craniata</taxon>
        <taxon>Vertebrata</taxon>
        <taxon>Euteleostomi</taxon>
        <taxon>Actinopterygii</taxon>
        <taxon>Neopterygii</taxon>
        <taxon>Teleostei</taxon>
        <taxon>Clupei</taxon>
        <taxon>Clupeiformes</taxon>
        <taxon>Clupeoidei</taxon>
        <taxon>Engraulidae</taxon>
        <taxon>Coilinae</taxon>
        <taxon>Coilia</taxon>
    </lineage>
</organism>
<feature type="chain" id="PRO_5044871754" description="C1q domain-containing protein" evidence="5">
    <location>
        <begin position="23"/>
        <end position="242"/>
    </location>
</feature>
<keyword evidence="3 5" id="KW-0732">Signal</keyword>
<dbReference type="EMBL" id="JBHFQA010000018">
    <property type="protein sequence ID" value="KAL2083038.1"/>
    <property type="molecule type" value="Genomic_DNA"/>
</dbReference>
<dbReference type="Proteomes" id="UP001591681">
    <property type="component" value="Unassembled WGS sequence"/>
</dbReference>
<dbReference type="AlphaFoldDB" id="A0ABD1J790"/>
<comment type="subcellular location">
    <subcellularLocation>
        <location evidence="1">Secreted</location>
    </subcellularLocation>
</comment>
<feature type="domain" description="C1q" evidence="6">
    <location>
        <begin position="104"/>
        <end position="242"/>
    </location>
</feature>
<proteinExistence type="predicted"/>
<keyword evidence="4" id="KW-0175">Coiled coil</keyword>
<keyword evidence="8" id="KW-1185">Reference proteome</keyword>
<sequence length="242" mass="26691">MLSMKTAGAVLLLLWSGQVVTAEEGQHLQTTSTLDIHTLLREMSSLITEQRVELRHTKTQLKAMETRLRASESKAEAMETRLRASESKAEAMETRLWRSRERQREQSRVSFSASLLAEGMGNIGPSGVDTLLFKHVITNIGNAYNAHTGAFTAPIRGVYFFVVFVYGVGNASTATGVSLYRNGEHVVVAYAHQPSSVVRASNGASLLLEKGDVVYVKLWSGAWVNDNQNHHTTFSGHLLFPM</sequence>
<evidence type="ECO:0000313" key="7">
    <source>
        <dbReference type="EMBL" id="KAL2083038.1"/>
    </source>
</evidence>
<dbReference type="PANTHER" id="PTHR22923">
    <property type="entry name" value="CEREBELLIN-RELATED"/>
    <property type="match status" value="1"/>
</dbReference>
<dbReference type="GO" id="GO:0005576">
    <property type="term" value="C:extracellular region"/>
    <property type="evidence" value="ECO:0007669"/>
    <property type="project" value="UniProtKB-SubCell"/>
</dbReference>
<dbReference type="PRINTS" id="PR00007">
    <property type="entry name" value="COMPLEMNTC1Q"/>
</dbReference>
<protein>
    <recommendedName>
        <fullName evidence="6">C1q domain-containing protein</fullName>
    </recommendedName>
</protein>
<name>A0ABD1J790_9TELE</name>
<evidence type="ECO:0000256" key="4">
    <source>
        <dbReference type="SAM" id="Coils"/>
    </source>
</evidence>